<dbReference type="InterPro" id="IPR001853">
    <property type="entry name" value="DSBA-like_thioredoxin_dom"/>
</dbReference>
<dbReference type="InterPro" id="IPR036249">
    <property type="entry name" value="Thioredoxin-like_sf"/>
</dbReference>
<accession>A0A062V792</accession>
<proteinExistence type="predicted"/>
<dbReference type="SUPFAM" id="SSF52833">
    <property type="entry name" value="Thioredoxin-like"/>
    <property type="match status" value="1"/>
</dbReference>
<evidence type="ECO:0000313" key="2">
    <source>
        <dbReference type="EMBL" id="KCZ97946.1"/>
    </source>
</evidence>
<dbReference type="PANTHER" id="PTHR13887">
    <property type="entry name" value="GLUTATHIONE S-TRANSFERASE KAPPA"/>
    <property type="match status" value="1"/>
</dbReference>
<protein>
    <submittedName>
        <fullName evidence="2">Putative frnE protein</fullName>
    </submittedName>
</protein>
<dbReference type="EMBL" id="ARYM01000014">
    <property type="protein sequence ID" value="KCZ97946.1"/>
    <property type="molecule type" value="Genomic_DNA"/>
</dbReference>
<dbReference type="eggNOG" id="COG2761">
    <property type="taxonomic scope" value="Bacteria"/>
</dbReference>
<dbReference type="OrthoDB" id="9799122at2"/>
<dbReference type="AlphaFoldDB" id="A0A062V792"/>
<feature type="domain" description="DSBA-like thioredoxin" evidence="1">
    <location>
        <begin position="5"/>
        <end position="207"/>
    </location>
</feature>
<organism evidence="2 3">
    <name type="scientific">Hyphomonas polymorpha PS728</name>
    <dbReference type="NCBI Taxonomy" id="1280954"/>
    <lineage>
        <taxon>Bacteria</taxon>
        <taxon>Pseudomonadati</taxon>
        <taxon>Pseudomonadota</taxon>
        <taxon>Alphaproteobacteria</taxon>
        <taxon>Hyphomonadales</taxon>
        <taxon>Hyphomonadaceae</taxon>
        <taxon>Hyphomonas</taxon>
    </lineage>
</organism>
<evidence type="ECO:0000259" key="1">
    <source>
        <dbReference type="Pfam" id="PF01323"/>
    </source>
</evidence>
<reference evidence="2 3" key="1">
    <citation type="journal article" date="2014" name="Antonie Van Leeuwenhoek">
        <title>Hyphomonas beringensis sp. nov. and Hyphomonas chukchiensis sp. nov., isolated from surface seawater of the Bering Sea and Chukchi Sea.</title>
        <authorList>
            <person name="Li C."/>
            <person name="Lai Q."/>
            <person name="Li G."/>
            <person name="Dong C."/>
            <person name="Wang J."/>
            <person name="Liao Y."/>
            <person name="Shao Z."/>
        </authorList>
    </citation>
    <scope>NUCLEOTIDE SEQUENCE [LARGE SCALE GENOMIC DNA]</scope>
    <source>
        <strain evidence="2 3">PS728</strain>
    </source>
</reference>
<dbReference type="PANTHER" id="PTHR13887:SF41">
    <property type="entry name" value="THIOREDOXIN SUPERFAMILY PROTEIN"/>
    <property type="match status" value="1"/>
</dbReference>
<dbReference type="RefSeq" id="WP_035599430.1">
    <property type="nucleotide sequence ID" value="NZ_ARYM01000014.1"/>
</dbReference>
<evidence type="ECO:0000313" key="3">
    <source>
        <dbReference type="Proteomes" id="UP000027100"/>
    </source>
</evidence>
<dbReference type="PATRIC" id="fig|1280954.3.peg.2595"/>
<comment type="caution">
    <text evidence="2">The sequence shown here is derived from an EMBL/GenBank/DDBJ whole genome shotgun (WGS) entry which is preliminary data.</text>
</comment>
<name>A0A062V792_9PROT</name>
<gene>
    <name evidence="2" type="ORF">HPO_12808</name>
</gene>
<keyword evidence="3" id="KW-1185">Reference proteome</keyword>
<sequence length="221" mass="24689">MTVAIEMVSDLVCPWCWLGLRRIEAALARTPDIKVQLLFRPYELDPTIPAAGVDYKEYMGSRVTSPEGKERMAMMRQALVDYGNAEDIPYRFDAITHRPNSFDAHRLVRWAQGQGKGAAAKEALFRAYFNEARDIGSHDVLIDVARLIDLDPDIVADLLKSGADVEATRQEADMFRQMGISGVPTYIANRRVAVQGAESAEKLDRFIRHAASQLPQERPAG</sequence>
<dbReference type="GO" id="GO:0016491">
    <property type="term" value="F:oxidoreductase activity"/>
    <property type="evidence" value="ECO:0007669"/>
    <property type="project" value="InterPro"/>
</dbReference>
<dbReference type="Proteomes" id="UP000027100">
    <property type="component" value="Unassembled WGS sequence"/>
</dbReference>
<dbReference type="CDD" id="cd03024">
    <property type="entry name" value="DsbA_FrnE"/>
    <property type="match status" value="1"/>
</dbReference>
<dbReference type="STRING" id="1280954.HPO_12808"/>
<dbReference type="Gene3D" id="3.40.30.10">
    <property type="entry name" value="Glutaredoxin"/>
    <property type="match status" value="1"/>
</dbReference>
<dbReference type="Pfam" id="PF01323">
    <property type="entry name" value="DSBA"/>
    <property type="match status" value="1"/>
</dbReference>